<accession>A0A438KCQ4</accession>
<proteinExistence type="inferred from homology"/>
<protein>
    <submittedName>
        <fullName evidence="3">Bifunctional 3-dehydroquinate dehydratase/shikimate dehydrogenase, chloroplastic</fullName>
    </submittedName>
</protein>
<dbReference type="GO" id="GO:0004764">
    <property type="term" value="F:shikimate 3-dehydrogenase (NADP+) activity"/>
    <property type="evidence" value="ECO:0007669"/>
    <property type="project" value="InterPro"/>
</dbReference>
<dbReference type="EMBL" id="QGNW01000010">
    <property type="protein sequence ID" value="RVX18977.1"/>
    <property type="molecule type" value="Genomic_DNA"/>
</dbReference>
<dbReference type="FunFam" id="3.40.50.10860:FF:000009">
    <property type="entry name" value="Bifunctional 3-dehydroquinate dehydratase/shikimate dehydrogenase, chloroplastic"/>
    <property type="match status" value="1"/>
</dbReference>
<feature type="domain" description="Shikimate dehydrogenase substrate binding N-terminal" evidence="1">
    <location>
        <begin position="145"/>
        <end position="225"/>
    </location>
</feature>
<dbReference type="InterPro" id="IPR022893">
    <property type="entry name" value="Shikimate_DH_fam"/>
</dbReference>
<feature type="domain" description="SDH C-terminal" evidence="2">
    <location>
        <begin position="423"/>
        <end position="452"/>
    </location>
</feature>
<sequence>MNLNCKNVQVASDFLGKQKMDQHSSSRTIVSCYVDGVTPPIEDLICRVALLQSTGADMIKLVINATNITEITKIFHLLSHCQMPLIAYSIGDRGFMSQILCRKFGGFLVYGSMEGSPVAGLPTLESLREAYKVQYINKDTKVFGLISKPVGHSKGPILHNPAFRHVNYNGIYVPMLVDDLKEFFSIYSSPDFAGFSVGIPYKEAVTGFCDELHPLAQSIGAVNTIMRRPSDGKLIGYNTDCEASITAIEDALRERGLPNGEAPLNSPLTGKQFVLVGAGGAGRALAFGARSRGAQLVIFDLDFGLKLLSGIGLSSSLEKSIPGRITALLSNLHCSSPKDRANSLAHAVSGEVKLYEDVANFQPEKGAILANATPVGMHPNTDRIPVAEETLSDYQLVFDSVYTPRKTRLLKEAEAAGAIIVSGVEMFLRQAIGQFNLFTGGEAPEEFMREIILSKF</sequence>
<dbReference type="SUPFAM" id="SSF51569">
    <property type="entry name" value="Aldolase"/>
    <property type="match status" value="1"/>
</dbReference>
<evidence type="ECO:0000259" key="1">
    <source>
        <dbReference type="Pfam" id="PF08501"/>
    </source>
</evidence>
<dbReference type="SUPFAM" id="SSF53223">
    <property type="entry name" value="Aminoacid dehydrogenase-like, N-terminal domain"/>
    <property type="match status" value="1"/>
</dbReference>
<dbReference type="Pfam" id="PF01487">
    <property type="entry name" value="DHquinase_I"/>
    <property type="match status" value="1"/>
</dbReference>
<organism evidence="3 4">
    <name type="scientific">Vitis vinifera</name>
    <name type="common">Grape</name>
    <dbReference type="NCBI Taxonomy" id="29760"/>
    <lineage>
        <taxon>Eukaryota</taxon>
        <taxon>Viridiplantae</taxon>
        <taxon>Streptophyta</taxon>
        <taxon>Embryophyta</taxon>
        <taxon>Tracheophyta</taxon>
        <taxon>Spermatophyta</taxon>
        <taxon>Magnoliopsida</taxon>
        <taxon>eudicotyledons</taxon>
        <taxon>Gunneridae</taxon>
        <taxon>Pentapetalae</taxon>
        <taxon>rosids</taxon>
        <taxon>Vitales</taxon>
        <taxon>Vitaceae</taxon>
        <taxon>Viteae</taxon>
        <taxon>Vitis</taxon>
    </lineage>
</organism>
<dbReference type="AlphaFoldDB" id="A0A438KCQ4"/>
<dbReference type="Gene3D" id="3.40.50.720">
    <property type="entry name" value="NAD(P)-binding Rossmann-like Domain"/>
    <property type="match status" value="1"/>
</dbReference>
<dbReference type="PANTHER" id="PTHR21089:SF10">
    <property type="entry name" value="BIFUNCTIONAL 3-DEHYDROQUINATE DEHYDRATASE_SHIKIMATE DEHYDROGENASE, CHLOROPLASTIC-LIKE ISOFORM X1"/>
    <property type="match status" value="1"/>
</dbReference>
<dbReference type="GO" id="GO:0003855">
    <property type="term" value="F:3-dehydroquinate dehydratase activity"/>
    <property type="evidence" value="ECO:0007669"/>
    <property type="project" value="InterPro"/>
</dbReference>
<dbReference type="Pfam" id="PF08501">
    <property type="entry name" value="Shikimate_dh_N"/>
    <property type="match status" value="1"/>
</dbReference>
<dbReference type="Gene3D" id="3.20.20.70">
    <property type="entry name" value="Aldolase class I"/>
    <property type="match status" value="1"/>
</dbReference>
<dbReference type="CDD" id="cd00502">
    <property type="entry name" value="DHQase_I"/>
    <property type="match status" value="1"/>
</dbReference>
<dbReference type="SUPFAM" id="SSF51735">
    <property type="entry name" value="NAD(P)-binding Rossmann-fold domains"/>
    <property type="match status" value="1"/>
</dbReference>
<dbReference type="Pfam" id="PF18317">
    <property type="entry name" value="SDH_C"/>
    <property type="match status" value="1"/>
</dbReference>
<reference evidence="3 4" key="1">
    <citation type="journal article" date="2018" name="PLoS Genet.">
        <title>Population sequencing reveals clonal diversity and ancestral inbreeding in the grapevine cultivar Chardonnay.</title>
        <authorList>
            <person name="Roach M.J."/>
            <person name="Johnson D.L."/>
            <person name="Bohlmann J."/>
            <person name="van Vuuren H.J."/>
            <person name="Jones S.J."/>
            <person name="Pretorius I.S."/>
            <person name="Schmidt S.A."/>
            <person name="Borneman A.R."/>
        </authorList>
    </citation>
    <scope>NUCLEOTIDE SEQUENCE [LARGE SCALE GENOMIC DNA]</scope>
    <source>
        <strain evidence="4">cv. Chardonnay</strain>
        <tissue evidence="3">Leaf</tissue>
    </source>
</reference>
<gene>
    <name evidence="3" type="primary">EMB3004_1</name>
    <name evidence="3" type="ORF">CK203_006901</name>
</gene>
<dbReference type="PANTHER" id="PTHR21089">
    <property type="entry name" value="SHIKIMATE DEHYDROGENASE"/>
    <property type="match status" value="1"/>
</dbReference>
<dbReference type="InterPro" id="IPR013785">
    <property type="entry name" value="Aldolase_TIM"/>
</dbReference>
<dbReference type="InterPro" id="IPR001381">
    <property type="entry name" value="DHquinase_I"/>
</dbReference>
<dbReference type="Proteomes" id="UP000288805">
    <property type="component" value="Unassembled WGS sequence"/>
</dbReference>
<dbReference type="Gene3D" id="3.40.50.10860">
    <property type="entry name" value="Leucine Dehydrogenase, chain A, domain 1"/>
    <property type="match status" value="1"/>
</dbReference>
<evidence type="ECO:0000313" key="4">
    <source>
        <dbReference type="Proteomes" id="UP000288805"/>
    </source>
</evidence>
<comment type="caution">
    <text evidence="3">The sequence shown here is derived from an EMBL/GenBank/DDBJ whole genome shotgun (WGS) entry which is preliminary data.</text>
</comment>
<dbReference type="InterPro" id="IPR046346">
    <property type="entry name" value="Aminoacid_DH-like_N_sf"/>
</dbReference>
<evidence type="ECO:0000313" key="3">
    <source>
        <dbReference type="EMBL" id="RVX18977.1"/>
    </source>
</evidence>
<name>A0A438KCQ4_VITVI</name>
<dbReference type="HAMAP" id="MF_00222">
    <property type="entry name" value="Shikimate_DH_AroE"/>
    <property type="match status" value="1"/>
</dbReference>
<dbReference type="InterPro" id="IPR041121">
    <property type="entry name" value="SDH_C"/>
</dbReference>
<evidence type="ECO:0000259" key="2">
    <source>
        <dbReference type="Pfam" id="PF18317"/>
    </source>
</evidence>
<dbReference type="InterPro" id="IPR036291">
    <property type="entry name" value="NAD(P)-bd_dom_sf"/>
</dbReference>
<dbReference type="InterPro" id="IPR013708">
    <property type="entry name" value="Shikimate_DH-bd_N"/>
</dbReference>